<dbReference type="InterPro" id="IPR014729">
    <property type="entry name" value="Rossmann-like_a/b/a_fold"/>
</dbReference>
<dbReference type="SUPFAM" id="SSF56037">
    <property type="entry name" value="PheT/TilS domain"/>
    <property type="match status" value="1"/>
</dbReference>
<keyword evidence="6 8" id="KW-0067">ATP-binding</keyword>
<evidence type="ECO:0000313" key="11">
    <source>
        <dbReference type="Proteomes" id="UP000028839"/>
    </source>
</evidence>
<evidence type="ECO:0000256" key="7">
    <source>
        <dbReference type="ARBA" id="ARBA00048539"/>
    </source>
</evidence>
<dbReference type="GO" id="GO:0005524">
    <property type="term" value="F:ATP binding"/>
    <property type="evidence" value="ECO:0007669"/>
    <property type="project" value="UniProtKB-UniRule"/>
</dbReference>
<comment type="function">
    <text evidence="8">Ligates lysine onto the cytidine present at position 34 of the AUA codon-specific tRNA(Ile) that contains the anticodon CAU, in an ATP-dependent manner. Cytidine is converted to lysidine, thus changing the amino acid specificity of the tRNA from methionine to isoleucine.</text>
</comment>
<dbReference type="HAMAP" id="MF_01161">
    <property type="entry name" value="tRNA_Ile_lys_synt"/>
    <property type="match status" value="1"/>
</dbReference>
<dbReference type="OrthoDB" id="9807403at2"/>
<evidence type="ECO:0000313" key="10">
    <source>
        <dbReference type="EMBL" id="KFI20339.1"/>
    </source>
</evidence>
<comment type="caution">
    <text evidence="10">The sequence shown here is derived from an EMBL/GenBank/DDBJ whole genome shotgun (WGS) entry which is preliminary data.</text>
</comment>
<evidence type="ECO:0000256" key="6">
    <source>
        <dbReference type="ARBA" id="ARBA00022840"/>
    </source>
</evidence>
<evidence type="ECO:0000256" key="1">
    <source>
        <dbReference type="ARBA" id="ARBA00004496"/>
    </source>
</evidence>
<dbReference type="InterPro" id="IPR011063">
    <property type="entry name" value="TilS/TtcA_N"/>
</dbReference>
<keyword evidence="3 8" id="KW-0436">Ligase</keyword>
<dbReference type="InterPro" id="IPR012094">
    <property type="entry name" value="tRNA_Ile_lys_synt"/>
</dbReference>
<evidence type="ECO:0000256" key="8">
    <source>
        <dbReference type="HAMAP-Rule" id="MF_01161"/>
    </source>
</evidence>
<proteinExistence type="inferred from homology"/>
<dbReference type="CDD" id="cd01992">
    <property type="entry name" value="TilS_N"/>
    <property type="match status" value="1"/>
</dbReference>
<dbReference type="Pfam" id="PF11734">
    <property type="entry name" value="TilS_C"/>
    <property type="match status" value="1"/>
</dbReference>
<feature type="domain" description="Lysidine-tRNA(Ile) synthetase C-terminal" evidence="9">
    <location>
        <begin position="367"/>
        <end position="440"/>
    </location>
</feature>
<dbReference type="PANTHER" id="PTHR43033:SF1">
    <property type="entry name" value="TRNA(ILE)-LYSIDINE SYNTHASE-RELATED"/>
    <property type="match status" value="1"/>
</dbReference>
<evidence type="ECO:0000259" key="9">
    <source>
        <dbReference type="SMART" id="SM00977"/>
    </source>
</evidence>
<dbReference type="InterPro" id="IPR015262">
    <property type="entry name" value="tRNA_Ile_lys_synt_subst-bd"/>
</dbReference>
<comment type="domain">
    <text evidence="8">The N-terminal region contains the highly conserved SGGXDS motif, predicted to be a P-loop motif involved in ATP binding.</text>
</comment>
<dbReference type="SUPFAM" id="SSF52402">
    <property type="entry name" value="Adenine nucleotide alpha hydrolases-like"/>
    <property type="match status" value="1"/>
</dbReference>
<reference evidence="10 11" key="1">
    <citation type="submission" date="2014-07" db="EMBL/GenBank/DDBJ databases">
        <title>Comparative analysis of Nitrosococcus oceani genome inventories of strains from Pacific and Atlantic gyres.</title>
        <authorList>
            <person name="Lim C.K."/>
            <person name="Wang L."/>
            <person name="Sayavedra-Soto L.A."/>
            <person name="Klotz M.G."/>
        </authorList>
    </citation>
    <scope>NUCLEOTIDE SEQUENCE [LARGE SCALE GENOMIC DNA]</scope>
    <source>
        <strain evidence="10 11">C-27</strain>
    </source>
</reference>
<organism evidence="10 11">
    <name type="scientific">Nitrosococcus oceani C-27</name>
    <dbReference type="NCBI Taxonomy" id="314279"/>
    <lineage>
        <taxon>Bacteria</taxon>
        <taxon>Pseudomonadati</taxon>
        <taxon>Pseudomonadota</taxon>
        <taxon>Gammaproteobacteria</taxon>
        <taxon>Chromatiales</taxon>
        <taxon>Chromatiaceae</taxon>
        <taxon>Nitrosococcus</taxon>
    </lineage>
</organism>
<accession>A0A0E2Z4D6</accession>
<comment type="subcellular location">
    <subcellularLocation>
        <location evidence="1 8">Cytoplasm</location>
    </subcellularLocation>
</comment>
<dbReference type="Gene3D" id="1.20.59.20">
    <property type="match status" value="1"/>
</dbReference>
<sequence>MGFSAGHLFEILQQLSSCHGYRVAYSGGLDSQVLLYSLVQLSPKLPGSLISAIHIDHGLHPRSEEWSLHCRESCAALGVGYEEVKVNAHPRKGESPEAAAREARYGALRRRIALGECLLTAQHQDDQVETLLLQLLRGGGPAGLAAMAKAAPFGQGRLLRPLLSFSRSELKIYAEQEGLVWVEDPSNFDLEFDRNYLRHKILPLLWQRWPGLGRTLSRAAFHQADAAWLLDQQAQRELVAVSAGKQGLSVQALQALAPPQRRNSLRYWFKQMQLPLPDSIHLQRILEEVLPAPEDAQPLVAWPGAELRRYRDRLYAQKPLPPHDAAEILVWEGVEPLVLPAGVGGVLVPKRTRGLGLDAMRLRQNPMTVRFRQGGERIRLVERGYRRSLKKILQERGIPPWQRTRIPMVYVGDKLAFVAGIGVDWDFAAAPGEAGIVIEWIL</sequence>
<dbReference type="EC" id="6.3.4.19" evidence="8"/>
<dbReference type="NCBIfam" id="TIGR02433">
    <property type="entry name" value="lysidine_TilS_C"/>
    <property type="match status" value="1"/>
</dbReference>
<evidence type="ECO:0000256" key="2">
    <source>
        <dbReference type="ARBA" id="ARBA00022490"/>
    </source>
</evidence>
<keyword evidence="5 8" id="KW-0547">Nucleotide-binding</keyword>
<keyword evidence="4 8" id="KW-0819">tRNA processing</keyword>
<dbReference type="InterPro" id="IPR012796">
    <property type="entry name" value="Lysidine-tRNA-synth_C"/>
</dbReference>
<dbReference type="EMBL" id="JPGN01000023">
    <property type="protein sequence ID" value="KFI20339.1"/>
    <property type="molecule type" value="Genomic_DNA"/>
</dbReference>
<comment type="catalytic activity">
    <reaction evidence="7 8">
        <text>cytidine(34) in tRNA(Ile2) + L-lysine + ATP = lysidine(34) in tRNA(Ile2) + AMP + diphosphate + H(+)</text>
        <dbReference type="Rhea" id="RHEA:43744"/>
        <dbReference type="Rhea" id="RHEA-COMP:10625"/>
        <dbReference type="Rhea" id="RHEA-COMP:10670"/>
        <dbReference type="ChEBI" id="CHEBI:15378"/>
        <dbReference type="ChEBI" id="CHEBI:30616"/>
        <dbReference type="ChEBI" id="CHEBI:32551"/>
        <dbReference type="ChEBI" id="CHEBI:33019"/>
        <dbReference type="ChEBI" id="CHEBI:82748"/>
        <dbReference type="ChEBI" id="CHEBI:83665"/>
        <dbReference type="ChEBI" id="CHEBI:456215"/>
        <dbReference type="EC" id="6.3.4.19"/>
    </reaction>
</comment>
<evidence type="ECO:0000256" key="5">
    <source>
        <dbReference type="ARBA" id="ARBA00022741"/>
    </source>
</evidence>
<gene>
    <name evidence="8" type="primary">tilS</name>
    <name evidence="10" type="ORF">IB75_04285</name>
</gene>
<evidence type="ECO:0000256" key="4">
    <source>
        <dbReference type="ARBA" id="ARBA00022694"/>
    </source>
</evidence>
<dbReference type="GO" id="GO:0006400">
    <property type="term" value="P:tRNA modification"/>
    <property type="evidence" value="ECO:0007669"/>
    <property type="project" value="UniProtKB-UniRule"/>
</dbReference>
<dbReference type="Pfam" id="PF01171">
    <property type="entry name" value="ATP_bind_3"/>
    <property type="match status" value="1"/>
</dbReference>
<dbReference type="PANTHER" id="PTHR43033">
    <property type="entry name" value="TRNA(ILE)-LYSIDINE SYNTHASE-RELATED"/>
    <property type="match status" value="1"/>
</dbReference>
<dbReference type="Proteomes" id="UP000028839">
    <property type="component" value="Unassembled WGS sequence"/>
</dbReference>
<comment type="similarity">
    <text evidence="8">Belongs to the tRNA(Ile)-lysidine synthase family.</text>
</comment>
<dbReference type="Pfam" id="PF09179">
    <property type="entry name" value="TilS"/>
    <property type="match status" value="1"/>
</dbReference>
<protein>
    <recommendedName>
        <fullName evidence="8">tRNA(Ile)-lysidine synthase</fullName>
        <ecNumber evidence="8">6.3.4.19</ecNumber>
    </recommendedName>
    <alternativeName>
        <fullName evidence="8">tRNA(Ile)-2-lysyl-cytidine synthase</fullName>
    </alternativeName>
    <alternativeName>
        <fullName evidence="8">tRNA(Ile)-lysidine synthetase</fullName>
    </alternativeName>
</protein>
<dbReference type="GO" id="GO:0005737">
    <property type="term" value="C:cytoplasm"/>
    <property type="evidence" value="ECO:0007669"/>
    <property type="project" value="UniProtKB-SubCell"/>
</dbReference>
<dbReference type="SUPFAM" id="SSF82829">
    <property type="entry name" value="MesJ substrate recognition domain-like"/>
    <property type="match status" value="1"/>
</dbReference>
<dbReference type="InterPro" id="IPR012795">
    <property type="entry name" value="tRNA_Ile_lys_synt_N"/>
</dbReference>
<dbReference type="HOGENOM" id="CLU_018869_2_0_6"/>
<dbReference type="AlphaFoldDB" id="A0A0E2Z4D6"/>
<evidence type="ECO:0000256" key="3">
    <source>
        <dbReference type="ARBA" id="ARBA00022598"/>
    </source>
</evidence>
<dbReference type="Gene3D" id="3.40.50.620">
    <property type="entry name" value="HUPs"/>
    <property type="match status" value="1"/>
</dbReference>
<dbReference type="GO" id="GO:0032267">
    <property type="term" value="F:tRNA(Ile)-lysidine synthase activity"/>
    <property type="evidence" value="ECO:0007669"/>
    <property type="project" value="UniProtKB-EC"/>
</dbReference>
<keyword evidence="2 8" id="KW-0963">Cytoplasm</keyword>
<dbReference type="NCBIfam" id="TIGR02432">
    <property type="entry name" value="lysidine_TilS_N"/>
    <property type="match status" value="1"/>
</dbReference>
<dbReference type="SMART" id="SM00977">
    <property type="entry name" value="TilS_C"/>
    <property type="match status" value="1"/>
</dbReference>
<name>A0A0E2Z4D6_9GAMM</name>
<feature type="binding site" evidence="8">
    <location>
        <begin position="26"/>
        <end position="31"/>
    </location>
    <ligand>
        <name>ATP</name>
        <dbReference type="ChEBI" id="CHEBI:30616"/>
    </ligand>
</feature>